<accession>A0AC34RHV8</accession>
<evidence type="ECO:0000313" key="2">
    <source>
        <dbReference type="WBParaSite" id="JU765_v2.g6996.t1"/>
    </source>
</evidence>
<organism evidence="1 2">
    <name type="scientific">Panagrolaimus sp. JU765</name>
    <dbReference type="NCBI Taxonomy" id="591449"/>
    <lineage>
        <taxon>Eukaryota</taxon>
        <taxon>Metazoa</taxon>
        <taxon>Ecdysozoa</taxon>
        <taxon>Nematoda</taxon>
        <taxon>Chromadorea</taxon>
        <taxon>Rhabditida</taxon>
        <taxon>Tylenchina</taxon>
        <taxon>Panagrolaimomorpha</taxon>
        <taxon>Panagrolaimoidea</taxon>
        <taxon>Panagrolaimidae</taxon>
        <taxon>Panagrolaimus</taxon>
    </lineage>
</organism>
<proteinExistence type="predicted"/>
<evidence type="ECO:0000313" key="1">
    <source>
        <dbReference type="Proteomes" id="UP000887576"/>
    </source>
</evidence>
<sequence length="1315" mass="145510">MTTPFLKYFSVPEKSFHLLEYVQKIKENYGFDVTIKSEHCFYTILKPGTDLDAFHKQNFEKLKFLFSHNPLCQDLSTITFLNEGFVVEIGPRLTFTTPFSTNAVSALSSAGISNVIRIERSNRYQIEGANLTKEKLSPECLLSIFGDQMLECVYTEKIDFSLSKKRESVVNIDVLSDNGKQNLMNANDELGLALDEADFEYYYDFFKNKVQKNPTNVELFDLAQSNSEHSRHWFFKGKLFVDGVERKESLFESIQKTQDYSNKNNVIAFCDNSSAIKGFSSKFLVSSNPTESSELIKKDLERHIIYTAETHNFPTGVCPFPGAATGTGGRIRDVQATGRGAHEIAGIACYSVGNLHLENYSQPWEDNSWEYPKNFASPKKILIEASNGASDYGNKFGEPVICGFMRSFGMKMDNGKRKEYIKPIMFSGGIGSIDDHLVKKKECEPGQLIAKFGGPVYRIGVGGGTASSVQVQGDQQDELDFGAVQRGDPEMEQKLHRVIRSCIEMDENPILSIHDQGAGGNGNVLKEIVEGKNGGALIVADNFELGDPTISIKELWGAEYQESNAALVDSQRVEDLNLISKREKCSINVVGEVTGDNIVVVKNYDGDMPDNPVCLDLSLLSERDRKEFKLTSDASNLRPLNLPSDLTVRKALELVLRHPTVSSKRYLTNKVDRSVTGLIAQQQCVGPLHTPVADVAVVALSFFDIVGSAIAVGEQPIKGLVDPAIGARMSVGEALTNLVMASISDLKDVKCSGNWMWAAKVDGEGGSLPKACDAMCAVMQELGIAIDGGKDSLSMAARLKNGDVVCAPGTLVISAYAPCPDITKVITPDFKVSDGSTTILYVPMGNKNMKCRLGGSILAQCYQQLGDETPDLDDVEYFKTVFYLIQNLIKNDLILSGHDVSDGGLITTLLEMAFAGNCQFEAFITSQTTPLQTLFAEELGIILEISNNLLDKVLDICKNQEVFVQKIGKTISKFGPNARITVEVNNKLVIDESLNVLRNIWEETSDQLELLQTENSCVKEQINHRQKVEKIEYKANFNYDILKSEKTVKMAIIREEGSNGDREMSAAFMMAGFEVYDVTMTDLANGITLDKFSGIAFVGGFSFADVLGSAKGWSAAILFNNKIKNEFERFKNRKDTFSFGICNGCQLMALIGWIGSTKNNDGKVFLGENKCARFHSSFVSVKIMKSKAIMLQDMEDSVLGVWTSHGEGNFHYDSVLTAESLESENLRCVRYCDGNGDLTMDYPNNPNGSVDAVAGICSDDGRHLAIMPHPDRSFLTWQWPNYPDKLKRQVGSNYSPWIKIFRNAYEWSSNQTSTI</sequence>
<protein>
    <submittedName>
        <fullName evidence="2">Phosphoribosylformylglycinamidine synthase</fullName>
    </submittedName>
</protein>
<dbReference type="Proteomes" id="UP000887576">
    <property type="component" value="Unplaced"/>
</dbReference>
<reference evidence="2" key="1">
    <citation type="submission" date="2022-11" db="UniProtKB">
        <authorList>
            <consortium name="WormBaseParasite"/>
        </authorList>
    </citation>
    <scope>IDENTIFICATION</scope>
</reference>
<name>A0AC34RHV8_9BILA</name>
<dbReference type="WBParaSite" id="JU765_v2.g6996.t1">
    <property type="protein sequence ID" value="JU765_v2.g6996.t1"/>
    <property type="gene ID" value="JU765_v2.g6996"/>
</dbReference>